<accession>A0A9D4GVY6</accession>
<comment type="caution">
    <text evidence="1">The sequence shown here is derived from an EMBL/GenBank/DDBJ whole genome shotgun (WGS) entry which is preliminary data.</text>
</comment>
<protein>
    <submittedName>
        <fullName evidence="1">Uncharacterized protein</fullName>
    </submittedName>
</protein>
<dbReference type="EMBL" id="JAIWYP010000005">
    <property type="protein sequence ID" value="KAH3824035.1"/>
    <property type="molecule type" value="Genomic_DNA"/>
</dbReference>
<reference evidence="1" key="2">
    <citation type="submission" date="2020-11" db="EMBL/GenBank/DDBJ databases">
        <authorList>
            <person name="McCartney M.A."/>
            <person name="Auch B."/>
            <person name="Kono T."/>
            <person name="Mallez S."/>
            <person name="Becker A."/>
            <person name="Gohl D.M."/>
            <person name="Silverstein K.A.T."/>
            <person name="Koren S."/>
            <person name="Bechman K.B."/>
            <person name="Herman A."/>
            <person name="Abrahante J.E."/>
            <person name="Garbe J."/>
        </authorList>
    </citation>
    <scope>NUCLEOTIDE SEQUENCE</scope>
    <source>
        <strain evidence="1">Duluth1</strain>
        <tissue evidence="1">Whole animal</tissue>
    </source>
</reference>
<evidence type="ECO:0000313" key="1">
    <source>
        <dbReference type="EMBL" id="KAH3824035.1"/>
    </source>
</evidence>
<reference evidence="1" key="1">
    <citation type="journal article" date="2019" name="bioRxiv">
        <title>The Genome of the Zebra Mussel, Dreissena polymorpha: A Resource for Invasive Species Research.</title>
        <authorList>
            <person name="McCartney M.A."/>
            <person name="Auch B."/>
            <person name="Kono T."/>
            <person name="Mallez S."/>
            <person name="Zhang Y."/>
            <person name="Obille A."/>
            <person name="Becker A."/>
            <person name="Abrahante J.E."/>
            <person name="Garbe J."/>
            <person name="Badalamenti J.P."/>
            <person name="Herman A."/>
            <person name="Mangelson H."/>
            <person name="Liachko I."/>
            <person name="Sullivan S."/>
            <person name="Sone E.D."/>
            <person name="Koren S."/>
            <person name="Silverstein K.A.T."/>
            <person name="Beckman K.B."/>
            <person name="Gohl D.M."/>
        </authorList>
    </citation>
    <scope>NUCLEOTIDE SEQUENCE</scope>
    <source>
        <strain evidence="1">Duluth1</strain>
        <tissue evidence="1">Whole animal</tissue>
    </source>
</reference>
<proteinExistence type="predicted"/>
<sequence>MSRECHENSVCRPSSATLDILSTHDKSAGSQYDISRECRLSTLKSHDILSTFDILSTLNTIYRANIAQLSLVDLKNPRSTHDILSTLSRRATNQSTVNI</sequence>
<organism evidence="1 2">
    <name type="scientific">Dreissena polymorpha</name>
    <name type="common">Zebra mussel</name>
    <name type="synonym">Mytilus polymorpha</name>
    <dbReference type="NCBI Taxonomy" id="45954"/>
    <lineage>
        <taxon>Eukaryota</taxon>
        <taxon>Metazoa</taxon>
        <taxon>Spiralia</taxon>
        <taxon>Lophotrochozoa</taxon>
        <taxon>Mollusca</taxon>
        <taxon>Bivalvia</taxon>
        <taxon>Autobranchia</taxon>
        <taxon>Heteroconchia</taxon>
        <taxon>Euheterodonta</taxon>
        <taxon>Imparidentia</taxon>
        <taxon>Neoheterodontei</taxon>
        <taxon>Myida</taxon>
        <taxon>Dreissenoidea</taxon>
        <taxon>Dreissenidae</taxon>
        <taxon>Dreissena</taxon>
    </lineage>
</organism>
<evidence type="ECO:0000313" key="2">
    <source>
        <dbReference type="Proteomes" id="UP000828390"/>
    </source>
</evidence>
<gene>
    <name evidence="1" type="ORF">DPMN_125863</name>
</gene>
<dbReference type="Proteomes" id="UP000828390">
    <property type="component" value="Unassembled WGS sequence"/>
</dbReference>
<keyword evidence="2" id="KW-1185">Reference proteome</keyword>
<name>A0A9D4GVY6_DREPO</name>
<dbReference type="AlphaFoldDB" id="A0A9D4GVY6"/>